<proteinExistence type="predicted"/>
<evidence type="ECO:0000313" key="1">
    <source>
        <dbReference type="EMBL" id="AZA16424.1"/>
    </source>
</evidence>
<dbReference type="EMBL" id="CP031023">
    <property type="protein sequence ID" value="AZA16424.1"/>
    <property type="molecule type" value="Genomic_DNA"/>
</dbReference>
<protein>
    <submittedName>
        <fullName evidence="1">Uncharacterized protein</fullName>
    </submittedName>
</protein>
<name>A0A3G6K378_LACDL</name>
<gene>
    <name evidence="1" type="ORF">DQL93_07925</name>
</gene>
<reference evidence="1" key="1">
    <citation type="submission" date="2018-07" db="EMBL/GenBank/DDBJ databases">
        <authorList>
            <person name="Somerville V."/>
        </authorList>
    </citation>
    <scope>NUCLEOTIDE SEQUENCE</scope>
    <source>
        <strain evidence="1">NWC_2_2</strain>
    </source>
</reference>
<dbReference type="AlphaFoldDB" id="A0A3G6K378"/>
<organism evidence="1">
    <name type="scientific">Lactobacillus delbrueckii subsp. lactis</name>
    <dbReference type="NCBI Taxonomy" id="29397"/>
    <lineage>
        <taxon>Bacteria</taxon>
        <taxon>Bacillati</taxon>
        <taxon>Bacillota</taxon>
        <taxon>Bacilli</taxon>
        <taxon>Lactobacillales</taxon>
        <taxon>Lactobacillaceae</taxon>
        <taxon>Lactobacillus</taxon>
    </lineage>
</organism>
<accession>A0A3G6K378</accession>
<sequence length="391" mass="42020">MRKLYLDNGSSSEFKFADTTTEIRLNAYDDSKPASLTANSKVRVKNDSGYLLEISANVKKNQAVITSGQLNKLPVGSYLLELWDAVEGGTAIYPSDGFLRLQINENTTGISGGIVSSITVDDFAKHISDLSQRLKKEVSEAMVTGLMNDKGDKGAGAHNATYRGANLGGALSEGQAAAIKAGHFDDLFIGDYWTIGGVTYRIAAFDYYFNTGDKPCTDHHVVIVPDTSLYSAKMNDTNTTVGAYVGSEMYTTGLSRAKATITAAFGSTHLLTHRNQLQNACTNGVPTGSAWFDSTVELMTEQNVYGNQVMGALPSGGTVNPWDANGNHNYLVDKSQFPLFIFRPDLISNRHWFWLRTVVSATAFADVHDNGNADCAGAAGSAGVRPAFSIC</sequence>